<dbReference type="AlphaFoldDB" id="A0A1Y2G5J8"/>
<dbReference type="SUPFAM" id="SSF52047">
    <property type="entry name" value="RNI-like"/>
    <property type="match status" value="1"/>
</dbReference>
<evidence type="ECO:0000313" key="2">
    <source>
        <dbReference type="Proteomes" id="UP000193467"/>
    </source>
</evidence>
<dbReference type="InParanoid" id="A0A1Y2G5J8"/>
<evidence type="ECO:0008006" key="3">
    <source>
        <dbReference type="Google" id="ProtNLM"/>
    </source>
</evidence>
<reference evidence="1 2" key="1">
    <citation type="submission" date="2016-07" db="EMBL/GenBank/DDBJ databases">
        <title>Pervasive Adenine N6-methylation of Active Genes in Fungi.</title>
        <authorList>
            <consortium name="DOE Joint Genome Institute"/>
            <person name="Mondo S.J."/>
            <person name="Dannebaum R.O."/>
            <person name="Kuo R.C."/>
            <person name="Labutti K."/>
            <person name="Haridas S."/>
            <person name="Kuo A."/>
            <person name="Salamov A."/>
            <person name="Ahrendt S.R."/>
            <person name="Lipzen A."/>
            <person name="Sullivan W."/>
            <person name="Andreopoulos W.B."/>
            <person name="Clum A."/>
            <person name="Lindquist E."/>
            <person name="Daum C."/>
            <person name="Ramamoorthy G.K."/>
            <person name="Gryganskyi A."/>
            <person name="Culley D."/>
            <person name="Magnuson J.K."/>
            <person name="James T.Y."/>
            <person name="O'Malley M.A."/>
            <person name="Stajich J.E."/>
            <person name="Spatafora J.W."/>
            <person name="Visel A."/>
            <person name="Grigoriev I.V."/>
        </authorList>
    </citation>
    <scope>NUCLEOTIDE SEQUENCE [LARGE SCALE GENOMIC DNA]</scope>
    <source>
        <strain evidence="1 2">62-1032</strain>
    </source>
</reference>
<comment type="caution">
    <text evidence="1">The sequence shown here is derived from an EMBL/GenBank/DDBJ whole genome shotgun (WGS) entry which is preliminary data.</text>
</comment>
<evidence type="ECO:0000313" key="1">
    <source>
        <dbReference type="EMBL" id="ORY92627.1"/>
    </source>
</evidence>
<gene>
    <name evidence="1" type="ORF">BCR35DRAFT_298093</name>
</gene>
<dbReference type="Gene3D" id="3.80.10.10">
    <property type="entry name" value="Ribonuclease Inhibitor"/>
    <property type="match status" value="1"/>
</dbReference>
<dbReference type="Proteomes" id="UP000193467">
    <property type="component" value="Unassembled WGS sequence"/>
</dbReference>
<keyword evidence="2" id="KW-1185">Reference proteome</keyword>
<sequence>MKLISPSSITSPLPDLRTLPLLPPEIVQLIVEAALPRLSFHTFKDRYYTLLKLALVNKVWSRIAGRELLRHVWLPGRYRIQLFLALQGPANGVGSPTWSLRFNEHTPEVLRSLFAILPDLRVVHTMVETGAPSQIHLDTFSTLRNLEELAIDYSRITRPLYNDPVNLPTLTKLALSSLSTPRNFGSVLASAHLPRLESLVLIFGEALDPQDLNDLTSALLPLAPKLKSFTLSFAESDMWFAFPAEIWTSMSALQSLALDHDYDISQVLPHLPSTLARFHIRPPLHSFTPLTFTPLHNALIASPPCLKTLRQIIIPPPPPLNVPRFRPANAEARQQVEARRSAIIEECRRRGIEVVERPSFRADQSVEAVEDALDRN</sequence>
<name>A0A1Y2G5J8_9BASI</name>
<accession>A0A1Y2G5J8</accession>
<dbReference type="InterPro" id="IPR032675">
    <property type="entry name" value="LRR_dom_sf"/>
</dbReference>
<organism evidence="1 2">
    <name type="scientific">Leucosporidium creatinivorum</name>
    <dbReference type="NCBI Taxonomy" id="106004"/>
    <lineage>
        <taxon>Eukaryota</taxon>
        <taxon>Fungi</taxon>
        <taxon>Dikarya</taxon>
        <taxon>Basidiomycota</taxon>
        <taxon>Pucciniomycotina</taxon>
        <taxon>Microbotryomycetes</taxon>
        <taxon>Leucosporidiales</taxon>
        <taxon>Leucosporidium</taxon>
    </lineage>
</organism>
<proteinExistence type="predicted"/>
<protein>
    <recommendedName>
        <fullName evidence="3">F-box domain-containing protein</fullName>
    </recommendedName>
</protein>
<dbReference type="EMBL" id="MCGR01000001">
    <property type="protein sequence ID" value="ORY92627.1"/>
    <property type="molecule type" value="Genomic_DNA"/>
</dbReference>